<reference evidence="1" key="1">
    <citation type="submission" date="2022-03" db="EMBL/GenBank/DDBJ databases">
        <authorList>
            <person name="Martin H S."/>
        </authorList>
    </citation>
    <scope>NUCLEOTIDE SEQUENCE</scope>
</reference>
<dbReference type="EMBL" id="OW152833">
    <property type="protein sequence ID" value="CAH2054000.1"/>
    <property type="molecule type" value="Genomic_DNA"/>
</dbReference>
<evidence type="ECO:0000313" key="2">
    <source>
        <dbReference type="Proteomes" id="UP000837857"/>
    </source>
</evidence>
<proteinExistence type="predicted"/>
<gene>
    <name evidence="1" type="ORF">IPOD504_LOCUS8438</name>
</gene>
<accession>A0ABN8IEM4</accession>
<keyword evidence="2" id="KW-1185">Reference proteome</keyword>
<evidence type="ECO:0000313" key="1">
    <source>
        <dbReference type="EMBL" id="CAH2054000.1"/>
    </source>
</evidence>
<organism evidence="1 2">
    <name type="scientific">Iphiclides podalirius</name>
    <name type="common">scarce swallowtail</name>
    <dbReference type="NCBI Taxonomy" id="110791"/>
    <lineage>
        <taxon>Eukaryota</taxon>
        <taxon>Metazoa</taxon>
        <taxon>Ecdysozoa</taxon>
        <taxon>Arthropoda</taxon>
        <taxon>Hexapoda</taxon>
        <taxon>Insecta</taxon>
        <taxon>Pterygota</taxon>
        <taxon>Neoptera</taxon>
        <taxon>Endopterygota</taxon>
        <taxon>Lepidoptera</taxon>
        <taxon>Glossata</taxon>
        <taxon>Ditrysia</taxon>
        <taxon>Papilionoidea</taxon>
        <taxon>Papilionidae</taxon>
        <taxon>Papilioninae</taxon>
        <taxon>Iphiclides</taxon>
    </lineage>
</organism>
<dbReference type="Proteomes" id="UP000837857">
    <property type="component" value="Chromosome 21"/>
</dbReference>
<protein>
    <submittedName>
        <fullName evidence="1">Uncharacterized protein</fullName>
    </submittedName>
</protein>
<feature type="non-terminal residue" evidence="1">
    <location>
        <position position="157"/>
    </location>
</feature>
<sequence length="157" mass="17035">MHSMPLHAVGVHLDSSWTEQIILMLADEFNIRIAWDRNSAILTGAFAIAGGMLGGYTGGRVGAAIGAGVGGATGFVVSTVVSLREVWDSVKENLKELFFIIINFLRRLNAEDYARAFDMLMVCTASRRELVYMILDFITDKLGREVFSSISAAGISA</sequence>
<name>A0ABN8IEM4_9NEOP</name>